<gene>
    <name evidence="2" type="ORF">HJG60_012117</name>
</gene>
<feature type="region of interest" description="Disordered" evidence="1">
    <location>
        <begin position="91"/>
        <end position="111"/>
    </location>
</feature>
<evidence type="ECO:0000256" key="1">
    <source>
        <dbReference type="SAM" id="MobiDB-lite"/>
    </source>
</evidence>
<feature type="region of interest" description="Disordered" evidence="1">
    <location>
        <begin position="1"/>
        <end position="27"/>
    </location>
</feature>
<reference evidence="2 3" key="1">
    <citation type="journal article" date="2020" name="Nature">
        <title>Six reference-quality genomes reveal evolution of bat adaptations.</title>
        <authorList>
            <person name="Jebb D."/>
            <person name="Huang Z."/>
            <person name="Pippel M."/>
            <person name="Hughes G.M."/>
            <person name="Lavrichenko K."/>
            <person name="Devanna P."/>
            <person name="Winkler S."/>
            <person name="Jermiin L.S."/>
            <person name="Skirmuntt E.C."/>
            <person name="Katzourakis A."/>
            <person name="Burkitt-Gray L."/>
            <person name="Ray D.A."/>
            <person name="Sullivan K.A.M."/>
            <person name="Roscito J.G."/>
            <person name="Kirilenko B.M."/>
            <person name="Davalos L.M."/>
            <person name="Corthals A.P."/>
            <person name="Power M.L."/>
            <person name="Jones G."/>
            <person name="Ransome R.D."/>
            <person name="Dechmann D.K.N."/>
            <person name="Locatelli A.G."/>
            <person name="Puechmaille S.J."/>
            <person name="Fedrigo O."/>
            <person name="Jarvis E.D."/>
            <person name="Hiller M."/>
            <person name="Vernes S.C."/>
            <person name="Myers E.W."/>
            <person name="Teeling E.C."/>
        </authorList>
    </citation>
    <scope>NUCLEOTIDE SEQUENCE [LARGE SCALE GENOMIC DNA]</scope>
    <source>
        <strain evidence="2">Bat1K_MPI-CBG_1</strain>
    </source>
</reference>
<name>A0A833ZPJ8_9CHIR</name>
<dbReference type="Proteomes" id="UP000664940">
    <property type="component" value="Unassembled WGS sequence"/>
</dbReference>
<comment type="caution">
    <text evidence="2">The sequence shown here is derived from an EMBL/GenBank/DDBJ whole genome shotgun (WGS) entry which is preliminary data.</text>
</comment>
<dbReference type="EMBL" id="JABVXQ010000008">
    <property type="protein sequence ID" value="KAF6095150.1"/>
    <property type="molecule type" value="Genomic_DNA"/>
</dbReference>
<organism evidence="2 3">
    <name type="scientific">Phyllostomus discolor</name>
    <name type="common">pale spear-nosed bat</name>
    <dbReference type="NCBI Taxonomy" id="89673"/>
    <lineage>
        <taxon>Eukaryota</taxon>
        <taxon>Metazoa</taxon>
        <taxon>Chordata</taxon>
        <taxon>Craniata</taxon>
        <taxon>Vertebrata</taxon>
        <taxon>Euteleostomi</taxon>
        <taxon>Mammalia</taxon>
        <taxon>Eutheria</taxon>
        <taxon>Laurasiatheria</taxon>
        <taxon>Chiroptera</taxon>
        <taxon>Yangochiroptera</taxon>
        <taxon>Phyllostomidae</taxon>
        <taxon>Phyllostominae</taxon>
        <taxon>Phyllostomus</taxon>
    </lineage>
</organism>
<evidence type="ECO:0000313" key="3">
    <source>
        <dbReference type="Proteomes" id="UP000664940"/>
    </source>
</evidence>
<proteinExistence type="predicted"/>
<sequence length="181" mass="19562">MLQTAPSRGDTVRSSRPTSFRPGSSSVTGVCPTLFCIPLQRGHSRAVEAGWVMSFLNVSWSICHVPGSVPGVHGRLLLALPHKQPLCTARQESPSLHLDPVPRSSRSTSERQPLPVVHTLLGLGQQGAPFPWAPHFLEDQRQSRCPGPQLASFRFSWATLAGHSPLLTLTLLCALPRGQPG</sequence>
<evidence type="ECO:0000313" key="2">
    <source>
        <dbReference type="EMBL" id="KAF6095150.1"/>
    </source>
</evidence>
<accession>A0A833ZPJ8</accession>
<dbReference type="AlphaFoldDB" id="A0A833ZPJ8"/>
<protein>
    <submittedName>
        <fullName evidence="2">Uncharacterized protein</fullName>
    </submittedName>
</protein>